<evidence type="ECO:0000313" key="16">
    <source>
        <dbReference type="Proteomes" id="UP001642540"/>
    </source>
</evidence>
<dbReference type="InterPro" id="IPR036990">
    <property type="entry name" value="M14A-like_propep"/>
</dbReference>
<evidence type="ECO:0000256" key="6">
    <source>
        <dbReference type="ARBA" id="ARBA00022729"/>
    </source>
</evidence>
<keyword evidence="5" id="KW-0479">Metal-binding</keyword>
<dbReference type="PANTHER" id="PTHR11705:SF91">
    <property type="entry name" value="FI01817P-RELATED"/>
    <property type="match status" value="1"/>
</dbReference>
<keyword evidence="10" id="KW-1015">Disulfide bond</keyword>
<dbReference type="Pfam" id="PF02244">
    <property type="entry name" value="Propep_M14"/>
    <property type="match status" value="2"/>
</dbReference>
<evidence type="ECO:0000256" key="10">
    <source>
        <dbReference type="ARBA" id="ARBA00023157"/>
    </source>
</evidence>
<gene>
    <name evidence="15" type="ORF">ODALV1_LOCUS1557</name>
</gene>
<dbReference type="PROSITE" id="PS52035">
    <property type="entry name" value="PEPTIDASE_M14"/>
    <property type="match status" value="1"/>
</dbReference>
<evidence type="ECO:0000256" key="1">
    <source>
        <dbReference type="ARBA" id="ARBA00001947"/>
    </source>
</evidence>
<feature type="domain" description="Peptidase M14" evidence="14">
    <location>
        <begin position="132"/>
        <end position="426"/>
    </location>
</feature>
<keyword evidence="7" id="KW-0378">Hydrolase</keyword>
<dbReference type="PANTHER" id="PTHR11705">
    <property type="entry name" value="PROTEASE FAMILY M14 CARBOXYPEPTIDASE A,B"/>
    <property type="match status" value="1"/>
</dbReference>
<dbReference type="SMART" id="SM00631">
    <property type="entry name" value="Zn_pept"/>
    <property type="match status" value="1"/>
</dbReference>
<proteinExistence type="inferred from homology"/>
<accession>A0ABP1PM72</accession>
<evidence type="ECO:0000256" key="12">
    <source>
        <dbReference type="SAM" id="MobiDB-lite"/>
    </source>
</evidence>
<evidence type="ECO:0000256" key="11">
    <source>
        <dbReference type="PROSITE-ProRule" id="PRU01379"/>
    </source>
</evidence>
<sequence>MKYHVVTLLLISITSTWSEDDSVGMRRYERHKIFSVTADTSEKLKFLEQLQAHPFPDGSLVDFWSLPGLDKETDIMVAPTNEQAFKELMDENGISFEVKVDDVQTLIEDGSKGNIRARSRQGTEARRMGWGYYARYSEIEHFLTGLVSTDEITVSVETIGTSYEGRNIRAVKLSTSPKNTKSVLIDANIHAREWITSATATWIINELLTETPYYNEMLKGIDWYIVPLLNPDGYEYSHTDDRLWRKTRSDNPGSKCKGTDPNRNFPFHFGSRSSDKNPCSPVYQGSAALSQNEAQAISNLMKRLLSEGSLLCYISFHAYGQYWLYPWGYQTGLRTDDYEEQASLGKKVVAAIKDVHGTVYTTGTAADALYPVGGCSDDYAKSIGVKYTVTIEMRDRGTSAFILPPSEIVPNAEEVLAALKVVAARVRNDPNVEGSPAKSQISSKSPSSSSLYMTMTYSQAVEVGIRRYDGHQVLSVIPDTAEKLGVLRQIYNNNEGSYDFWTEPALNRKVDIMVTPELLGAFKQLLEKNGMSYKVKVADVQT</sequence>
<keyword evidence="8" id="KW-0862">Zinc</keyword>
<dbReference type="CDD" id="cd03860">
    <property type="entry name" value="M14_CP_A-B_like"/>
    <property type="match status" value="1"/>
</dbReference>
<dbReference type="Proteomes" id="UP001642540">
    <property type="component" value="Unassembled WGS sequence"/>
</dbReference>
<evidence type="ECO:0000256" key="8">
    <source>
        <dbReference type="ARBA" id="ARBA00022833"/>
    </source>
</evidence>
<evidence type="ECO:0000256" key="7">
    <source>
        <dbReference type="ARBA" id="ARBA00022801"/>
    </source>
</evidence>
<keyword evidence="16" id="KW-1185">Reference proteome</keyword>
<evidence type="ECO:0000313" key="15">
    <source>
        <dbReference type="EMBL" id="CAL8071094.1"/>
    </source>
</evidence>
<comment type="cofactor">
    <cofactor evidence="1">
        <name>Zn(2+)</name>
        <dbReference type="ChEBI" id="CHEBI:29105"/>
    </cofactor>
</comment>
<keyword evidence="3" id="KW-0121">Carboxypeptidase</keyword>
<evidence type="ECO:0000256" key="2">
    <source>
        <dbReference type="ARBA" id="ARBA00005988"/>
    </source>
</evidence>
<dbReference type="InterPro" id="IPR000834">
    <property type="entry name" value="Peptidase_M14"/>
</dbReference>
<dbReference type="InterPro" id="IPR057246">
    <property type="entry name" value="CARBOXYPEPT_ZN_1"/>
</dbReference>
<feature type="active site" description="Proton donor/acceptor" evidence="11">
    <location>
        <position position="392"/>
    </location>
</feature>
<keyword evidence="6 13" id="KW-0732">Signal</keyword>
<dbReference type="InterPro" id="IPR003146">
    <property type="entry name" value="M14A_act_pep"/>
</dbReference>
<dbReference type="Gene3D" id="3.30.70.340">
    <property type="entry name" value="Metallocarboxypeptidase-like"/>
    <property type="match status" value="2"/>
</dbReference>
<dbReference type="SUPFAM" id="SSF53187">
    <property type="entry name" value="Zn-dependent exopeptidases"/>
    <property type="match status" value="1"/>
</dbReference>
<dbReference type="Gene3D" id="3.40.630.10">
    <property type="entry name" value="Zn peptidases"/>
    <property type="match status" value="1"/>
</dbReference>
<comment type="similarity">
    <text evidence="2 11">Belongs to the peptidase M14 family.</text>
</comment>
<feature type="region of interest" description="Disordered" evidence="12">
    <location>
        <begin position="430"/>
        <end position="449"/>
    </location>
</feature>
<organism evidence="15 16">
    <name type="scientific">Orchesella dallaii</name>
    <dbReference type="NCBI Taxonomy" id="48710"/>
    <lineage>
        <taxon>Eukaryota</taxon>
        <taxon>Metazoa</taxon>
        <taxon>Ecdysozoa</taxon>
        <taxon>Arthropoda</taxon>
        <taxon>Hexapoda</taxon>
        <taxon>Collembola</taxon>
        <taxon>Entomobryomorpha</taxon>
        <taxon>Entomobryoidea</taxon>
        <taxon>Orchesellidae</taxon>
        <taxon>Orchesellinae</taxon>
        <taxon>Orchesella</taxon>
    </lineage>
</organism>
<evidence type="ECO:0000256" key="4">
    <source>
        <dbReference type="ARBA" id="ARBA00022670"/>
    </source>
</evidence>
<comment type="caution">
    <text evidence="15">The sequence shown here is derived from an EMBL/GenBank/DDBJ whole genome shotgun (WGS) entry which is preliminary data.</text>
</comment>
<feature type="compositionally biased region" description="Low complexity" evidence="12">
    <location>
        <begin position="435"/>
        <end position="449"/>
    </location>
</feature>
<evidence type="ECO:0000256" key="9">
    <source>
        <dbReference type="ARBA" id="ARBA00023049"/>
    </source>
</evidence>
<feature type="chain" id="PRO_5046811476" description="Peptidase M14 domain-containing protein" evidence="13">
    <location>
        <begin position="19"/>
        <end position="542"/>
    </location>
</feature>
<dbReference type="PROSITE" id="PS00132">
    <property type="entry name" value="CARBOXYPEPT_ZN_1"/>
    <property type="match status" value="1"/>
</dbReference>
<name>A0ABP1PM72_9HEXA</name>
<dbReference type="Pfam" id="PF00246">
    <property type="entry name" value="Peptidase_M14"/>
    <property type="match status" value="1"/>
</dbReference>
<evidence type="ECO:0000259" key="14">
    <source>
        <dbReference type="PROSITE" id="PS52035"/>
    </source>
</evidence>
<evidence type="ECO:0000256" key="13">
    <source>
        <dbReference type="SAM" id="SignalP"/>
    </source>
</evidence>
<reference evidence="15 16" key="1">
    <citation type="submission" date="2024-08" db="EMBL/GenBank/DDBJ databases">
        <authorList>
            <person name="Cucini C."/>
            <person name="Frati F."/>
        </authorList>
    </citation>
    <scope>NUCLEOTIDE SEQUENCE [LARGE SCALE GENOMIC DNA]</scope>
</reference>
<keyword evidence="9" id="KW-0482">Metalloprotease</keyword>
<evidence type="ECO:0000256" key="5">
    <source>
        <dbReference type="ARBA" id="ARBA00022723"/>
    </source>
</evidence>
<evidence type="ECO:0000256" key="3">
    <source>
        <dbReference type="ARBA" id="ARBA00022645"/>
    </source>
</evidence>
<dbReference type="PRINTS" id="PR00765">
    <property type="entry name" value="CRBOXYPTASEA"/>
</dbReference>
<feature type="signal peptide" evidence="13">
    <location>
        <begin position="1"/>
        <end position="18"/>
    </location>
</feature>
<keyword evidence="4" id="KW-0645">Protease</keyword>
<dbReference type="EMBL" id="CAXLJM020000004">
    <property type="protein sequence ID" value="CAL8071094.1"/>
    <property type="molecule type" value="Genomic_DNA"/>
</dbReference>
<protein>
    <recommendedName>
        <fullName evidence="14">Peptidase M14 domain-containing protein</fullName>
    </recommendedName>
</protein>
<dbReference type="SUPFAM" id="SSF54897">
    <property type="entry name" value="Protease propeptides/inhibitors"/>
    <property type="match status" value="2"/>
</dbReference>